<dbReference type="EMBL" id="CP111025">
    <property type="protein sequence ID" value="WAR26012.1"/>
    <property type="molecule type" value="Genomic_DNA"/>
</dbReference>
<proteinExistence type="predicted"/>
<organism evidence="1 2">
    <name type="scientific">Mya arenaria</name>
    <name type="common">Soft-shell clam</name>
    <dbReference type="NCBI Taxonomy" id="6604"/>
    <lineage>
        <taxon>Eukaryota</taxon>
        <taxon>Metazoa</taxon>
        <taxon>Spiralia</taxon>
        <taxon>Lophotrochozoa</taxon>
        <taxon>Mollusca</taxon>
        <taxon>Bivalvia</taxon>
        <taxon>Autobranchia</taxon>
        <taxon>Heteroconchia</taxon>
        <taxon>Euheterodonta</taxon>
        <taxon>Imparidentia</taxon>
        <taxon>Neoheterodontei</taxon>
        <taxon>Myida</taxon>
        <taxon>Myoidea</taxon>
        <taxon>Myidae</taxon>
        <taxon>Mya</taxon>
    </lineage>
</organism>
<accession>A0ABY7FWK4</accession>
<evidence type="ECO:0000313" key="2">
    <source>
        <dbReference type="Proteomes" id="UP001164746"/>
    </source>
</evidence>
<protein>
    <submittedName>
        <fullName evidence="1">Uncharacterized protein</fullName>
    </submittedName>
</protein>
<name>A0ABY7FWK4_MYAAR</name>
<evidence type="ECO:0000313" key="1">
    <source>
        <dbReference type="EMBL" id="WAR26012.1"/>
    </source>
</evidence>
<keyword evidence="2" id="KW-1185">Reference proteome</keyword>
<gene>
    <name evidence="1" type="ORF">MAR_011716</name>
</gene>
<reference evidence="1" key="1">
    <citation type="submission" date="2022-11" db="EMBL/GenBank/DDBJ databases">
        <title>Centuries of genome instability and evolution in soft-shell clam transmissible cancer (bioRxiv).</title>
        <authorList>
            <person name="Hart S.F.M."/>
            <person name="Yonemitsu M.A."/>
            <person name="Giersch R.M."/>
            <person name="Beal B.F."/>
            <person name="Arriagada G."/>
            <person name="Davis B.W."/>
            <person name="Ostrander E.A."/>
            <person name="Goff S.P."/>
            <person name="Metzger M.J."/>
        </authorList>
    </citation>
    <scope>NUCLEOTIDE SEQUENCE</scope>
    <source>
        <strain evidence="1">MELC-2E11</strain>
        <tissue evidence="1">Siphon/mantle</tissue>
    </source>
</reference>
<dbReference type="Proteomes" id="UP001164746">
    <property type="component" value="Chromosome 14"/>
</dbReference>
<sequence length="85" mass="10122">MVLLLVYVITSNRGKISMQSLRRRNGITLYTIGFYFLYDLLLETKRFGNSRFRRECWDFSDEKIHYLMISPCEGVFQKILDCANI</sequence>